<evidence type="ECO:0000313" key="3">
    <source>
        <dbReference type="Proteomes" id="UP001299546"/>
    </source>
</evidence>
<proteinExistence type="predicted"/>
<feature type="domain" description="DUF4340" evidence="1">
    <location>
        <begin position="77"/>
        <end position="212"/>
    </location>
</feature>
<organism evidence="2 3">
    <name type="scientific">Bariatricus massiliensis</name>
    <dbReference type="NCBI Taxonomy" id="1745713"/>
    <lineage>
        <taxon>Bacteria</taxon>
        <taxon>Bacillati</taxon>
        <taxon>Bacillota</taxon>
        <taxon>Clostridia</taxon>
        <taxon>Lachnospirales</taxon>
        <taxon>Lachnospiraceae</taxon>
        <taxon>Bariatricus</taxon>
    </lineage>
</organism>
<keyword evidence="3" id="KW-1185">Reference proteome</keyword>
<name>A0ABS8DH73_9FIRM</name>
<sequence>MKKKSKQKTVWLLLLILVVLLIVFFAMKSINEKKVEEEKQKQAEETVQIYKADGLKEISYEDSEGKTMEFQKEGGEWKYKDDTTIPLSESVMSSMENAFINITAVKEIGEPDDLADYGLEKPAYKLLLTAEDGKSDLLLIGSAAGDNYYLMHEDDEKVYTVSAELLSQLAWDLENIVQKENFVSVTEQNFVKQVVTKADGTETIFDAADEAQKDAVTAVSGGYSGFYFTACADYHVTEKTLADYGLDEKSRIKVVLTYKETNEDGDSEEKELTFYVGSKDSTGTYYYVQLDGSQMVNTVTVSNVETALGL</sequence>
<dbReference type="Pfam" id="PF14238">
    <property type="entry name" value="DUF4340"/>
    <property type="match status" value="2"/>
</dbReference>
<gene>
    <name evidence="2" type="ORF">LIZ65_10650</name>
</gene>
<protein>
    <submittedName>
        <fullName evidence="2">DUF4340 domain-containing protein</fullName>
    </submittedName>
</protein>
<dbReference type="Proteomes" id="UP001299546">
    <property type="component" value="Unassembled WGS sequence"/>
</dbReference>
<dbReference type="InterPro" id="IPR025641">
    <property type="entry name" value="DUF4340"/>
</dbReference>
<accession>A0ABS8DH73</accession>
<feature type="domain" description="DUF4340" evidence="1">
    <location>
        <begin position="238"/>
        <end position="300"/>
    </location>
</feature>
<dbReference type="EMBL" id="JAJCIS010000006">
    <property type="protein sequence ID" value="MCB7387746.1"/>
    <property type="molecule type" value="Genomic_DNA"/>
</dbReference>
<evidence type="ECO:0000259" key="1">
    <source>
        <dbReference type="Pfam" id="PF14238"/>
    </source>
</evidence>
<evidence type="ECO:0000313" key="2">
    <source>
        <dbReference type="EMBL" id="MCB7387746.1"/>
    </source>
</evidence>
<dbReference type="RefSeq" id="WP_199882825.1">
    <property type="nucleotide sequence ID" value="NZ_JAJCIQ010000007.1"/>
</dbReference>
<reference evidence="2 3" key="1">
    <citation type="submission" date="2021-10" db="EMBL/GenBank/DDBJ databases">
        <title>Collection of gut derived symbiotic bacterial strains cultured from healthy donors.</title>
        <authorList>
            <person name="Lin H."/>
            <person name="Littmann E."/>
            <person name="Kohout C."/>
            <person name="Pamer E.G."/>
        </authorList>
    </citation>
    <scope>NUCLEOTIDE SEQUENCE [LARGE SCALE GENOMIC DNA]</scope>
    <source>
        <strain evidence="2 3">DFI.1.165</strain>
    </source>
</reference>
<comment type="caution">
    <text evidence="2">The sequence shown here is derived from an EMBL/GenBank/DDBJ whole genome shotgun (WGS) entry which is preliminary data.</text>
</comment>